<feature type="transmembrane region" description="Helical" evidence="1">
    <location>
        <begin position="21"/>
        <end position="42"/>
    </location>
</feature>
<proteinExistence type="predicted"/>
<organism evidence="2 3">
    <name type="scientific">Rhynocoris fuscipes</name>
    <dbReference type="NCBI Taxonomy" id="488301"/>
    <lineage>
        <taxon>Eukaryota</taxon>
        <taxon>Metazoa</taxon>
        <taxon>Ecdysozoa</taxon>
        <taxon>Arthropoda</taxon>
        <taxon>Hexapoda</taxon>
        <taxon>Insecta</taxon>
        <taxon>Pterygota</taxon>
        <taxon>Neoptera</taxon>
        <taxon>Paraneoptera</taxon>
        <taxon>Hemiptera</taxon>
        <taxon>Heteroptera</taxon>
        <taxon>Panheteroptera</taxon>
        <taxon>Cimicomorpha</taxon>
        <taxon>Reduviidae</taxon>
        <taxon>Harpactorinae</taxon>
        <taxon>Harpactorini</taxon>
        <taxon>Rhynocoris</taxon>
    </lineage>
</organism>
<keyword evidence="1" id="KW-0472">Membrane</keyword>
<evidence type="ECO:0000313" key="2">
    <source>
        <dbReference type="EMBL" id="KAK9508351.1"/>
    </source>
</evidence>
<dbReference type="PROSITE" id="PS51257">
    <property type="entry name" value="PROKAR_LIPOPROTEIN"/>
    <property type="match status" value="1"/>
</dbReference>
<keyword evidence="1" id="KW-1133">Transmembrane helix</keyword>
<sequence length="123" mass="13713">MKKISKSVDKKLTIRVEHYKEIALIGIAIVLLFGCIGLVISLEEDWTVNIESRQSVLVLAGLLFVGSVALCWYVVKTERKQNTTELQLLLIDRPPSYESIVLLDPPPPAYITVVNCYLPEATG</sequence>
<comment type="caution">
    <text evidence="2">The sequence shown here is derived from an EMBL/GenBank/DDBJ whole genome shotgun (WGS) entry which is preliminary data.</text>
</comment>
<reference evidence="2 3" key="1">
    <citation type="submission" date="2022-12" db="EMBL/GenBank/DDBJ databases">
        <title>Chromosome-level genome assembly of true bugs.</title>
        <authorList>
            <person name="Ma L."/>
            <person name="Li H."/>
        </authorList>
    </citation>
    <scope>NUCLEOTIDE SEQUENCE [LARGE SCALE GENOMIC DNA]</scope>
    <source>
        <strain evidence="2">Lab_2022b</strain>
    </source>
</reference>
<name>A0AAW1DC36_9HEMI</name>
<dbReference type="AlphaFoldDB" id="A0AAW1DC36"/>
<feature type="transmembrane region" description="Helical" evidence="1">
    <location>
        <begin position="54"/>
        <end position="75"/>
    </location>
</feature>
<gene>
    <name evidence="2" type="ORF">O3M35_005937</name>
</gene>
<dbReference type="EMBL" id="JAPXFL010000003">
    <property type="protein sequence ID" value="KAK9508351.1"/>
    <property type="molecule type" value="Genomic_DNA"/>
</dbReference>
<accession>A0AAW1DC36</accession>
<keyword evidence="1" id="KW-0812">Transmembrane</keyword>
<evidence type="ECO:0000256" key="1">
    <source>
        <dbReference type="SAM" id="Phobius"/>
    </source>
</evidence>
<protein>
    <submittedName>
        <fullName evidence="2">Uncharacterized protein</fullName>
    </submittedName>
</protein>
<dbReference type="Proteomes" id="UP001461498">
    <property type="component" value="Unassembled WGS sequence"/>
</dbReference>
<keyword evidence="3" id="KW-1185">Reference proteome</keyword>
<evidence type="ECO:0000313" key="3">
    <source>
        <dbReference type="Proteomes" id="UP001461498"/>
    </source>
</evidence>